<protein>
    <recommendedName>
        <fullName evidence="3">Outer membrane protein beta-barrel domain-containing protein</fullName>
    </recommendedName>
</protein>
<dbReference type="STRING" id="1121869.SAMN03084138_02970"/>
<dbReference type="AlphaFoldDB" id="A0A1I5SQJ1"/>
<dbReference type="Proteomes" id="UP000182692">
    <property type="component" value="Unassembled WGS sequence"/>
</dbReference>
<gene>
    <name evidence="1" type="ORF">SAMN03084138_02970</name>
</gene>
<evidence type="ECO:0008006" key="3">
    <source>
        <dbReference type="Google" id="ProtNLM"/>
    </source>
</evidence>
<evidence type="ECO:0000313" key="2">
    <source>
        <dbReference type="Proteomes" id="UP000182692"/>
    </source>
</evidence>
<reference evidence="1 2" key="1">
    <citation type="submission" date="2016-10" db="EMBL/GenBank/DDBJ databases">
        <authorList>
            <person name="de Groot N.N."/>
        </authorList>
    </citation>
    <scope>NUCLEOTIDE SEQUENCE [LARGE SCALE GENOMIC DNA]</scope>
    <source>
        <strain evidence="1 2">DSM 15893</strain>
    </source>
</reference>
<dbReference type="EMBL" id="FOWR01000022">
    <property type="protein sequence ID" value="SFP73030.1"/>
    <property type="molecule type" value="Genomic_DNA"/>
</dbReference>
<evidence type="ECO:0000313" key="1">
    <source>
        <dbReference type="EMBL" id="SFP73030.1"/>
    </source>
</evidence>
<proteinExistence type="predicted"/>
<name>A0A1I5SQJ1_9GAMM</name>
<organism evidence="1 2">
    <name type="scientific">Enterovibrio norvegicus DSM 15893</name>
    <dbReference type="NCBI Taxonomy" id="1121869"/>
    <lineage>
        <taxon>Bacteria</taxon>
        <taxon>Pseudomonadati</taxon>
        <taxon>Pseudomonadota</taxon>
        <taxon>Gammaproteobacteria</taxon>
        <taxon>Vibrionales</taxon>
        <taxon>Vibrionaceae</taxon>
        <taxon>Enterovibrio</taxon>
    </lineage>
</organism>
<accession>A0A1I5SQJ1</accession>
<sequence length="196" mass="21479">MNHSRTVVSGNQMMKTHFSAQNAPFLIPIVALPLALFSSMIQAEQRNPYQIAISGEAFATGALGGEDEMLVGMEFKYFFLPTTPFHPFLAAGYKTDIDKEGSAVDIVYADVGSQWDFAEFWGNRAFLEASIGGAYINEEIAVSLLDREANNSYSEFDFKASLGLGVEWQKAFGTTLVVNQYGSNDLTGGLSFSYSF</sequence>